<dbReference type="InterPro" id="IPR023408">
    <property type="entry name" value="MscS_beta-dom_sf"/>
</dbReference>
<dbReference type="SUPFAM" id="SSF82861">
    <property type="entry name" value="Mechanosensitive channel protein MscS (YggB), transmembrane region"/>
    <property type="match status" value="1"/>
</dbReference>
<accession>A0ABY7YK04</accession>
<evidence type="ECO:0000313" key="11">
    <source>
        <dbReference type="EMBL" id="WDR01498.1"/>
    </source>
</evidence>
<comment type="subunit">
    <text evidence="7">Homoheptamer.</text>
</comment>
<dbReference type="PANTHER" id="PTHR30221:SF1">
    <property type="entry name" value="SMALL-CONDUCTANCE MECHANOSENSITIVE CHANNEL"/>
    <property type="match status" value="1"/>
</dbReference>
<feature type="transmembrane region" description="Helical" evidence="7">
    <location>
        <begin position="41"/>
        <end position="62"/>
    </location>
</feature>
<keyword evidence="7" id="KW-0407">Ion channel</keyword>
<reference evidence="11 12" key="1">
    <citation type="submission" date="2023-02" db="EMBL/GenBank/DDBJ databases">
        <title>Devosia algicola sp. nov., isolated from the phycosphere of marine algae.</title>
        <authorList>
            <person name="Kim J.M."/>
            <person name="Lee J.K."/>
            <person name="Choi B.J."/>
            <person name="Bayburt H."/>
            <person name="Jeon C.O."/>
        </authorList>
    </citation>
    <scope>NUCLEOTIDE SEQUENCE [LARGE SCALE GENOMIC DNA]</scope>
    <source>
        <strain evidence="11 12">G20-9</strain>
    </source>
</reference>
<keyword evidence="7" id="KW-0406">Ion transport</keyword>
<dbReference type="PANTHER" id="PTHR30221">
    <property type="entry name" value="SMALL-CONDUCTANCE MECHANOSENSITIVE CHANNEL"/>
    <property type="match status" value="1"/>
</dbReference>
<feature type="region of interest" description="Disordered" evidence="8">
    <location>
        <begin position="300"/>
        <end position="350"/>
    </location>
</feature>
<dbReference type="Proteomes" id="UP001220530">
    <property type="component" value="Chromosome"/>
</dbReference>
<dbReference type="Pfam" id="PF00924">
    <property type="entry name" value="MS_channel_2nd"/>
    <property type="match status" value="1"/>
</dbReference>
<evidence type="ECO:0000256" key="1">
    <source>
        <dbReference type="ARBA" id="ARBA00004651"/>
    </source>
</evidence>
<evidence type="ECO:0000259" key="10">
    <source>
        <dbReference type="Pfam" id="PF21082"/>
    </source>
</evidence>
<comment type="function">
    <text evidence="7">Mechanosensitive channel that participates in the regulation of osmotic pressure changes within the cell, opening in response to stretch forces in the membrane lipid bilayer, without the need for other proteins. Contributes to normal resistance to hypoosmotic shock. Forms an ion channel of 1.0 nanosiemens conductance with a slight preference for anions.</text>
</comment>
<sequence length="350" mass="38138">MQAWAQEAVGSTGSEPAQQVDVSPDAIMITINGWIQGFFRLLPNIGVAIVILILFYLLSIAVEHGVRGWARQRNRSNLGDVLSGFIKAVVIALGALLAMTIILPSVNPGDLVAGLGIGSVAIGFAFKDILQNWLAGLLILMRQPFRPGDQIVINGYEGTIDHIETRVTAIRTYDGRMALIPNSDVYTNAVTVNTAFDKRRSQYDVGIGYGDNIASAKEVMLGAVMSVEGVEAEPAPEILVVDLAASWITLRPRWWTNSRRTDVVRTQSRVIEAIKSALDAAGIDMPFETAIQLFHDQTEENDGVRGRQREGWPSADANAPKSRWQLSMEQVEPAAPEPIKTAAPKRGKKL</sequence>
<feature type="compositionally biased region" description="Basic and acidic residues" evidence="8">
    <location>
        <begin position="300"/>
        <end position="310"/>
    </location>
</feature>
<dbReference type="InterPro" id="IPR011066">
    <property type="entry name" value="MscS_channel_C_sf"/>
</dbReference>
<feature type="transmembrane region" description="Helical" evidence="7">
    <location>
        <begin position="82"/>
        <end position="103"/>
    </location>
</feature>
<dbReference type="SUPFAM" id="SSF50182">
    <property type="entry name" value="Sm-like ribonucleoproteins"/>
    <property type="match status" value="1"/>
</dbReference>
<comment type="caution">
    <text evidence="7">Lacks conserved residue(s) required for the propagation of feature annotation.</text>
</comment>
<evidence type="ECO:0000256" key="8">
    <source>
        <dbReference type="SAM" id="MobiDB-lite"/>
    </source>
</evidence>
<dbReference type="InterPro" id="IPR011014">
    <property type="entry name" value="MscS_channel_TM-2"/>
</dbReference>
<dbReference type="EMBL" id="CP118246">
    <property type="protein sequence ID" value="WDR01498.1"/>
    <property type="molecule type" value="Genomic_DNA"/>
</dbReference>
<evidence type="ECO:0000256" key="5">
    <source>
        <dbReference type="ARBA" id="ARBA00022989"/>
    </source>
</evidence>
<keyword evidence="7" id="KW-0997">Cell inner membrane</keyword>
<dbReference type="RefSeq" id="WP_282217909.1">
    <property type="nucleotide sequence ID" value="NZ_CP118246.1"/>
</dbReference>
<evidence type="ECO:0000256" key="7">
    <source>
        <dbReference type="RuleBase" id="RU369025"/>
    </source>
</evidence>
<evidence type="ECO:0000256" key="3">
    <source>
        <dbReference type="ARBA" id="ARBA00022475"/>
    </source>
</evidence>
<dbReference type="InterPro" id="IPR010920">
    <property type="entry name" value="LSM_dom_sf"/>
</dbReference>
<dbReference type="Gene3D" id="1.10.287.1260">
    <property type="match status" value="1"/>
</dbReference>
<dbReference type="Gene3D" id="2.30.30.60">
    <property type="match status" value="1"/>
</dbReference>
<name>A0ABY7YK04_9HYPH</name>
<dbReference type="InterPro" id="IPR049278">
    <property type="entry name" value="MS_channel_C"/>
</dbReference>
<dbReference type="InterPro" id="IPR006685">
    <property type="entry name" value="MscS_channel_2nd"/>
</dbReference>
<feature type="domain" description="Mechanosensitive ion channel MscS C-terminal" evidence="10">
    <location>
        <begin position="203"/>
        <end position="285"/>
    </location>
</feature>
<protein>
    <recommendedName>
        <fullName evidence="7">Small-conductance mechanosensitive channel</fullName>
    </recommendedName>
</protein>
<evidence type="ECO:0000256" key="4">
    <source>
        <dbReference type="ARBA" id="ARBA00022692"/>
    </source>
</evidence>
<evidence type="ECO:0000259" key="9">
    <source>
        <dbReference type="Pfam" id="PF00924"/>
    </source>
</evidence>
<keyword evidence="3" id="KW-1003">Cell membrane</keyword>
<keyword evidence="7" id="KW-0813">Transport</keyword>
<keyword evidence="12" id="KW-1185">Reference proteome</keyword>
<dbReference type="Gene3D" id="3.30.70.100">
    <property type="match status" value="1"/>
</dbReference>
<evidence type="ECO:0000256" key="2">
    <source>
        <dbReference type="ARBA" id="ARBA00008017"/>
    </source>
</evidence>
<keyword evidence="4 7" id="KW-0812">Transmembrane</keyword>
<organism evidence="11 12">
    <name type="scientific">Devosia algicola</name>
    <dbReference type="NCBI Taxonomy" id="3026418"/>
    <lineage>
        <taxon>Bacteria</taxon>
        <taxon>Pseudomonadati</taxon>
        <taxon>Pseudomonadota</taxon>
        <taxon>Alphaproteobacteria</taxon>
        <taxon>Hyphomicrobiales</taxon>
        <taxon>Devosiaceae</taxon>
        <taxon>Devosia</taxon>
    </lineage>
</organism>
<feature type="transmembrane region" description="Helical" evidence="7">
    <location>
        <begin position="115"/>
        <end position="140"/>
    </location>
</feature>
<comment type="subcellular location">
    <subcellularLocation>
        <location evidence="7">Cell inner membrane</location>
        <topology evidence="7">Multi-pass membrane protein</topology>
    </subcellularLocation>
    <subcellularLocation>
        <location evidence="1">Cell membrane</location>
        <topology evidence="1">Multi-pass membrane protein</topology>
    </subcellularLocation>
</comment>
<evidence type="ECO:0000313" key="12">
    <source>
        <dbReference type="Proteomes" id="UP001220530"/>
    </source>
</evidence>
<comment type="similarity">
    <text evidence="2 7">Belongs to the MscS (TC 1.A.23) family.</text>
</comment>
<evidence type="ECO:0000256" key="6">
    <source>
        <dbReference type="ARBA" id="ARBA00023136"/>
    </source>
</evidence>
<feature type="domain" description="Mechanosensitive ion channel MscS" evidence="9">
    <location>
        <begin position="128"/>
        <end position="191"/>
    </location>
</feature>
<dbReference type="Pfam" id="PF21082">
    <property type="entry name" value="MS_channel_3rd"/>
    <property type="match status" value="1"/>
</dbReference>
<proteinExistence type="inferred from homology"/>
<gene>
    <name evidence="11" type="ORF">PSQ19_11885</name>
</gene>
<dbReference type="SUPFAM" id="SSF82689">
    <property type="entry name" value="Mechanosensitive channel protein MscS (YggB), C-terminal domain"/>
    <property type="match status" value="1"/>
</dbReference>
<keyword evidence="6 7" id="KW-0472">Membrane</keyword>
<dbReference type="InterPro" id="IPR045275">
    <property type="entry name" value="MscS_archaea/bacteria_type"/>
</dbReference>
<keyword evidence="5 7" id="KW-1133">Transmembrane helix</keyword>